<feature type="domain" description="NB-ARC" evidence="3">
    <location>
        <begin position="350"/>
        <end position="521"/>
    </location>
</feature>
<evidence type="ECO:0000313" key="5">
    <source>
        <dbReference type="Proteomes" id="UP000054771"/>
    </source>
</evidence>
<evidence type="ECO:0000256" key="2">
    <source>
        <dbReference type="SAM" id="SignalP"/>
    </source>
</evidence>
<dbReference type="GO" id="GO:0009116">
    <property type="term" value="P:nucleoside metabolic process"/>
    <property type="evidence" value="ECO:0007669"/>
    <property type="project" value="InterPro"/>
</dbReference>
<dbReference type="InterPro" id="IPR002182">
    <property type="entry name" value="NB-ARC"/>
</dbReference>
<protein>
    <recommendedName>
        <fullName evidence="3">NB-ARC domain-containing protein</fullName>
    </recommendedName>
</protein>
<dbReference type="SUPFAM" id="SSF53167">
    <property type="entry name" value="Purine and uridine phosphorylases"/>
    <property type="match status" value="1"/>
</dbReference>
<dbReference type="Gene3D" id="1.25.40.10">
    <property type="entry name" value="Tetratricopeptide repeat domain"/>
    <property type="match status" value="2"/>
</dbReference>
<dbReference type="PANTHER" id="PTHR46082:SF11">
    <property type="entry name" value="AAA+ ATPASE DOMAIN-CONTAINING PROTEIN-RELATED"/>
    <property type="match status" value="1"/>
</dbReference>
<dbReference type="Gene3D" id="3.40.50.300">
    <property type="entry name" value="P-loop containing nucleotide triphosphate hydrolases"/>
    <property type="match status" value="1"/>
</dbReference>
<dbReference type="Pfam" id="PF13424">
    <property type="entry name" value="TPR_12"/>
    <property type="match status" value="3"/>
</dbReference>
<dbReference type="PANTHER" id="PTHR46082">
    <property type="entry name" value="ATP/GTP-BINDING PROTEIN-RELATED"/>
    <property type="match status" value="1"/>
</dbReference>
<dbReference type="InterPro" id="IPR019734">
    <property type="entry name" value="TPR_rpt"/>
</dbReference>
<dbReference type="SUPFAM" id="SSF52540">
    <property type="entry name" value="P-loop containing nucleoside triphosphate hydrolases"/>
    <property type="match status" value="1"/>
</dbReference>
<dbReference type="EMBL" id="CDMC01000003">
    <property type="protein sequence ID" value="CEL02142.1"/>
    <property type="molecule type" value="Genomic_DNA"/>
</dbReference>
<feature type="chain" id="PRO_5006857316" description="NB-ARC domain-containing protein" evidence="2">
    <location>
        <begin position="26"/>
        <end position="1199"/>
    </location>
</feature>
<proteinExistence type="predicted"/>
<reference evidence="5" key="1">
    <citation type="journal article" date="2016" name="Genome Announc.">
        <title>Draft genome sequences of fungus Aspergillus calidoustus.</title>
        <authorList>
            <person name="Horn F."/>
            <person name="Linde J."/>
            <person name="Mattern D.J."/>
            <person name="Walther G."/>
            <person name="Guthke R."/>
            <person name="Scherlach K."/>
            <person name="Martin K."/>
            <person name="Brakhage A.A."/>
            <person name="Petzke L."/>
            <person name="Valiante V."/>
        </authorList>
    </citation>
    <scope>NUCLEOTIDE SEQUENCE [LARGE SCALE GENOMIC DNA]</scope>
    <source>
        <strain evidence="5">SF006504</strain>
    </source>
</reference>
<dbReference type="STRING" id="454130.A0A0U5FUY5"/>
<organism evidence="4 5">
    <name type="scientific">Aspergillus calidoustus</name>
    <dbReference type="NCBI Taxonomy" id="454130"/>
    <lineage>
        <taxon>Eukaryota</taxon>
        <taxon>Fungi</taxon>
        <taxon>Dikarya</taxon>
        <taxon>Ascomycota</taxon>
        <taxon>Pezizomycotina</taxon>
        <taxon>Eurotiomycetes</taxon>
        <taxon>Eurotiomycetidae</taxon>
        <taxon>Eurotiales</taxon>
        <taxon>Aspergillaceae</taxon>
        <taxon>Aspergillus</taxon>
        <taxon>Aspergillus subgen. Nidulantes</taxon>
    </lineage>
</organism>
<dbReference type="OrthoDB" id="5986190at2759"/>
<dbReference type="Proteomes" id="UP000054771">
    <property type="component" value="Unassembled WGS sequence"/>
</dbReference>
<gene>
    <name evidence="4" type="ORF">ASPCAL03314</name>
</gene>
<dbReference type="InterPro" id="IPR027417">
    <property type="entry name" value="P-loop_NTPase"/>
</dbReference>
<dbReference type="Gene3D" id="3.40.50.1580">
    <property type="entry name" value="Nucleoside phosphorylase domain"/>
    <property type="match status" value="1"/>
</dbReference>
<sequence length="1199" mass="133600">MPRVLSHAAYTIAWISALPLEMAAAKLVLDEVHGNLAQPSTDHNCYTLGSIHGHNIVIACLPSGVYGTISATTVLAQMLPTFGSIKFGLMVGIGGGAPTKADVRLGDVVVGIPSGSSGGVIQFDFGKTLHSGRFQRVGSLNKPPQVLLTAVSQLRSAQLMGEEEIPLMKTISDALGEDGDVPGRSAPSTRGRAIRTTFSRPDNDRLFDSLYTHDGPETDCSLCDPAKLVQRDPRQSDAPRIHYGSIVSGNQVMKDARTRDSIAQELDICCFEMEAAGLMDQLPCLVVRGICDYCDSHKSKEWQGYAALTAAAYAKTLLQVVPVPQNDRKAGKSHWMVPFSRNAAFVGRKSHIAALEDGVLRAAERRKTAICGLGGIGKTQIALELAYRVRDKSPEMSVFWIPCTSYESVEQAYMNIAQMTGMPELNAGAVKEQVKTYLSHERSGKWLLIYDNADDMHLWTKETETRPPLKSLLPHNEAGNILFTSRNRKLAVKLALSNVVQIPDMDEDTAMQMLQKHLIRKDMLEDKEATTTLLQQLCFLPLAISQAAAYLNENDITTLGSYLSLLDAQEENMVKLLSEDFEDDGRYADMQNPVTTTWLVSFSQIQLLDRLAVDYLSFMACISPRNIPQSLLPPALSHKKRIEALGILKAYSFISEETKSGDLTLHRLVYLATRTWMKKNKSFTTWILKTVQHMSQTFSQLDHRERNLGRQYLPHILSVIENNEFRSVRDQYGGLLQSVGYWLGSDGRNREAKSLLSQVLEDREKTLGKDHEDTLDIMDNLGEVLLELGQYTEAKQIMEQVLEGRNVVLGPEHPDTLSSLEIYSWVFAGQGEYARAQEIRERTLQGFEKVLGPEHLSTLDCLAGLGSILVQLGQYEDAAAIYGRVMDGYVKELGPQHEDTLHTVSNTGVALTRLGKYDEAEQIHLEVLRRSEETYGAEHWLPLISMDNLGNIYLEQERFEEAEELRVRALRIAKRLFGAEHPDTLVIIDQLGIVLGKQGRHGEAKCLHQLAITGSNKHLGEDHPLTISFLGNLAMAHWEQGQLEEAEELEVRVWETKKQKLGLEHPSTLRSMQNLAYTRESMGKRREAIDLTKECLELRTKRLGPEHPDTVDSKIILSRWQEIESRPRADQPATALDCGNQTSPQADDDGKSVPIPLAKKGIVRAATGDISDTPRVPIPTEAGSRWKVWRRLRHKMVTS</sequence>
<feature type="region of interest" description="Disordered" evidence="1">
    <location>
        <begin position="1126"/>
        <end position="1153"/>
    </location>
</feature>
<dbReference type="InterPro" id="IPR053137">
    <property type="entry name" value="NLR-like"/>
</dbReference>
<dbReference type="GO" id="GO:0003824">
    <property type="term" value="F:catalytic activity"/>
    <property type="evidence" value="ECO:0007669"/>
    <property type="project" value="InterPro"/>
</dbReference>
<dbReference type="AlphaFoldDB" id="A0A0U5FUY5"/>
<keyword evidence="2" id="KW-0732">Signal</keyword>
<evidence type="ECO:0000256" key="1">
    <source>
        <dbReference type="SAM" id="MobiDB-lite"/>
    </source>
</evidence>
<dbReference type="Pfam" id="PF00931">
    <property type="entry name" value="NB-ARC"/>
    <property type="match status" value="1"/>
</dbReference>
<dbReference type="SUPFAM" id="SSF48452">
    <property type="entry name" value="TPR-like"/>
    <property type="match status" value="3"/>
</dbReference>
<evidence type="ECO:0000259" key="3">
    <source>
        <dbReference type="Pfam" id="PF00931"/>
    </source>
</evidence>
<keyword evidence="5" id="KW-1185">Reference proteome</keyword>
<dbReference type="Pfam" id="PF13374">
    <property type="entry name" value="TPR_10"/>
    <property type="match status" value="3"/>
</dbReference>
<dbReference type="GO" id="GO:0043531">
    <property type="term" value="F:ADP binding"/>
    <property type="evidence" value="ECO:0007669"/>
    <property type="project" value="InterPro"/>
</dbReference>
<feature type="signal peptide" evidence="2">
    <location>
        <begin position="1"/>
        <end position="25"/>
    </location>
</feature>
<dbReference type="InterPro" id="IPR011990">
    <property type="entry name" value="TPR-like_helical_dom_sf"/>
</dbReference>
<dbReference type="InterPro" id="IPR035994">
    <property type="entry name" value="Nucleoside_phosphorylase_sf"/>
</dbReference>
<name>A0A0U5FUY5_ASPCI</name>
<dbReference type="OMA" id="XSMNNLA"/>
<evidence type="ECO:0000313" key="4">
    <source>
        <dbReference type="EMBL" id="CEL02142.1"/>
    </source>
</evidence>
<accession>A0A0U5FUY5</accession>
<dbReference type="SMART" id="SM00028">
    <property type="entry name" value="TPR"/>
    <property type="match status" value="4"/>
</dbReference>